<protein>
    <submittedName>
        <fullName evidence="2">Uncharacterized protein</fullName>
    </submittedName>
</protein>
<feature type="compositionally biased region" description="Basic and acidic residues" evidence="1">
    <location>
        <begin position="95"/>
        <end position="112"/>
    </location>
</feature>
<dbReference type="RefSeq" id="WP_264512016.1">
    <property type="nucleotide sequence ID" value="NZ_JAPDDR010000002.1"/>
</dbReference>
<gene>
    <name evidence="2" type="ORF">OJ996_05490</name>
</gene>
<dbReference type="EMBL" id="JAPDDR010000002">
    <property type="protein sequence ID" value="MCW1913013.1"/>
    <property type="molecule type" value="Genomic_DNA"/>
</dbReference>
<sequence length="482" mass="53637">MLDYSQFVPRKPSSEISTPALLLPQRFEVVGGFNPDGFDMAAAEWHLRKTFVQNGLVGIIHGLFGIMPSNADVLKNREFVEKLDEMEPATDDENDRLAGGEPDKCDGDDGPTRKQVPYGLSHSSLPLPLQGVDFDEAFLLAARAIHEQYKAALNSTILARQNKARNAKGSGLIEFANRYGFLGGEKALNRDSLFYNFAVIRAVDAIRILRKAGRLTLSANANKAIDGLIAKDEEALSPQAFESSTREWNYVALEQIVQSFGIPVLVLLEKCGTPGRKKRGTGDLKGPVMEGLNRLLIDSLQPCSKEAVAKYQIEGVVDKLLDGSRSETEEERIRREAAATKFEELRKKGFVLNVKEDAAREERIERRNAVENLKELVLLVGWQLSDPALDGIGFGECDEFWARESKNNKPNEESLLPSFLKGLKRSYVKLASKADDVFAGPPESPQESKPVFYNDFLIADAWLRDLKDFEVESSFWNKEPAA</sequence>
<accession>A0ABT3FZJ6</accession>
<comment type="caution">
    <text evidence="2">The sequence shown here is derived from an EMBL/GenBank/DDBJ whole genome shotgun (WGS) entry which is preliminary data.</text>
</comment>
<keyword evidence="3" id="KW-1185">Reference proteome</keyword>
<feature type="region of interest" description="Disordered" evidence="1">
    <location>
        <begin position="84"/>
        <end position="117"/>
    </location>
</feature>
<evidence type="ECO:0000313" key="2">
    <source>
        <dbReference type="EMBL" id="MCW1913013.1"/>
    </source>
</evidence>
<reference evidence="2" key="1">
    <citation type="submission" date="2022-10" db="EMBL/GenBank/DDBJ databases">
        <title>Luteolibacter sp. GHJ8, whole genome shotgun sequencing project.</title>
        <authorList>
            <person name="Zhao G."/>
            <person name="Shen L."/>
        </authorList>
    </citation>
    <scope>NUCLEOTIDE SEQUENCE</scope>
    <source>
        <strain evidence="2">GHJ8</strain>
    </source>
</reference>
<organism evidence="2 3">
    <name type="scientific">Luteolibacter rhizosphaerae</name>
    <dbReference type="NCBI Taxonomy" id="2989719"/>
    <lineage>
        <taxon>Bacteria</taxon>
        <taxon>Pseudomonadati</taxon>
        <taxon>Verrucomicrobiota</taxon>
        <taxon>Verrucomicrobiia</taxon>
        <taxon>Verrucomicrobiales</taxon>
        <taxon>Verrucomicrobiaceae</taxon>
        <taxon>Luteolibacter</taxon>
    </lineage>
</organism>
<evidence type="ECO:0000256" key="1">
    <source>
        <dbReference type="SAM" id="MobiDB-lite"/>
    </source>
</evidence>
<evidence type="ECO:0000313" key="3">
    <source>
        <dbReference type="Proteomes" id="UP001165653"/>
    </source>
</evidence>
<dbReference type="Proteomes" id="UP001165653">
    <property type="component" value="Unassembled WGS sequence"/>
</dbReference>
<name>A0ABT3FZJ6_9BACT</name>
<proteinExistence type="predicted"/>